<feature type="active site" description="Proton acceptor" evidence="7">
    <location>
        <position position="234"/>
    </location>
</feature>
<organism evidence="9 10">
    <name type="scientific">Vagococcus bubulae</name>
    <dbReference type="NCBI Taxonomy" id="1977868"/>
    <lineage>
        <taxon>Bacteria</taxon>
        <taxon>Bacillati</taxon>
        <taxon>Bacillota</taxon>
        <taxon>Bacilli</taxon>
        <taxon>Lactobacillales</taxon>
        <taxon>Enterococcaceae</taxon>
        <taxon>Vagococcus</taxon>
    </lineage>
</organism>
<dbReference type="PANTHER" id="PTHR20919:SF0">
    <property type="entry name" value="HOMOSERINE O-SUCCINYLTRANSFERASE"/>
    <property type="match status" value="1"/>
</dbReference>
<comment type="catalytic activity">
    <reaction evidence="6 7">
        <text>L-homoserine + acetyl-CoA = O-acetyl-L-homoserine + CoA</text>
        <dbReference type="Rhea" id="RHEA:13701"/>
        <dbReference type="ChEBI" id="CHEBI:57287"/>
        <dbReference type="ChEBI" id="CHEBI:57288"/>
        <dbReference type="ChEBI" id="CHEBI:57476"/>
        <dbReference type="ChEBI" id="CHEBI:57716"/>
        <dbReference type="EC" id="2.3.1.31"/>
    </reaction>
</comment>
<dbReference type="GO" id="GO:0008899">
    <property type="term" value="F:homoserine O-succinyltransferase activity"/>
    <property type="evidence" value="ECO:0007669"/>
    <property type="project" value="UniProtKB-UniRule"/>
</dbReference>
<proteinExistence type="inferred from homology"/>
<dbReference type="GO" id="GO:0019281">
    <property type="term" value="P:L-methionine biosynthetic process from homoserine via O-succinyl-L-homoserine and cystathionine"/>
    <property type="evidence" value="ECO:0007669"/>
    <property type="project" value="InterPro"/>
</dbReference>
<dbReference type="InterPro" id="IPR029062">
    <property type="entry name" value="Class_I_gatase-like"/>
</dbReference>
<dbReference type="Proteomes" id="UP000288490">
    <property type="component" value="Unassembled WGS sequence"/>
</dbReference>
<dbReference type="Gene3D" id="3.40.50.880">
    <property type="match status" value="1"/>
</dbReference>
<dbReference type="UniPathway" id="UPA00051">
    <property type="reaction ID" value="UER00074"/>
</dbReference>
<evidence type="ECO:0000256" key="3">
    <source>
        <dbReference type="ARBA" id="ARBA00022679"/>
    </source>
</evidence>
<dbReference type="InterPro" id="IPR033752">
    <property type="entry name" value="MetA_family"/>
</dbReference>
<accession>A0A429ZQ71</accession>
<dbReference type="RefSeq" id="WP_125955964.1">
    <property type="nucleotide sequence ID" value="NZ_JAQEJV010000002.1"/>
</dbReference>
<comment type="subcellular location">
    <subcellularLocation>
        <location evidence="7">Cytoplasm</location>
    </subcellularLocation>
</comment>
<comment type="function">
    <text evidence="7">Transfers an acetyl group from acetyl-CoA to L-homoserine, forming acetyl-L-homoserine.</text>
</comment>
<feature type="binding site" evidence="7">
    <location>
        <position position="163"/>
    </location>
    <ligand>
        <name>substrate</name>
    </ligand>
</feature>
<keyword evidence="4 7" id="KW-0486">Methionine biosynthesis</keyword>
<dbReference type="SUPFAM" id="SSF52317">
    <property type="entry name" value="Class I glutamine amidotransferase-like"/>
    <property type="match status" value="1"/>
</dbReference>
<dbReference type="PIRSF" id="PIRSF000450">
    <property type="entry name" value="H_ser_succinyltr"/>
    <property type="match status" value="1"/>
</dbReference>
<evidence type="ECO:0000313" key="10">
    <source>
        <dbReference type="Proteomes" id="UP000288490"/>
    </source>
</evidence>
<dbReference type="OrthoDB" id="9772423at2"/>
<dbReference type="NCBIfam" id="TIGR01001">
    <property type="entry name" value="metA"/>
    <property type="match status" value="1"/>
</dbReference>
<comment type="similarity">
    <text evidence="7">Belongs to the MetA family.</text>
</comment>
<gene>
    <name evidence="7" type="primary">metAA</name>
    <name evidence="9" type="ORF">CBF36_01405</name>
</gene>
<dbReference type="GO" id="GO:0005737">
    <property type="term" value="C:cytoplasm"/>
    <property type="evidence" value="ECO:0007669"/>
    <property type="project" value="UniProtKB-SubCell"/>
</dbReference>
<feature type="site" description="Important for acyl-CoA specificity" evidence="7">
    <location>
        <position position="111"/>
    </location>
</feature>
<comment type="caution">
    <text evidence="7">Lacks conserved residue(s) required for the propagation of feature annotation.</text>
</comment>
<protein>
    <recommendedName>
        <fullName evidence="7">Homoserine O-acetyltransferase</fullName>
        <shortName evidence="7">HAT</shortName>
        <ecNumber evidence="7">2.3.1.31</ecNumber>
    </recommendedName>
    <alternativeName>
        <fullName evidence="7">Homoserine transacetylase</fullName>
        <shortName evidence="7">HTA</shortName>
    </alternativeName>
</protein>
<feature type="binding site" evidence="7">
    <location>
        <position position="191"/>
    </location>
    <ligand>
        <name>substrate</name>
    </ligand>
</feature>
<dbReference type="Pfam" id="PF04204">
    <property type="entry name" value="HTS"/>
    <property type="match status" value="1"/>
</dbReference>
<evidence type="ECO:0000256" key="6">
    <source>
        <dbReference type="ARBA" id="ARBA00049043"/>
    </source>
</evidence>
<keyword evidence="3 7" id="KW-0808">Transferase</keyword>
<dbReference type="AlphaFoldDB" id="A0A429ZQ71"/>
<evidence type="ECO:0000256" key="2">
    <source>
        <dbReference type="ARBA" id="ARBA00022605"/>
    </source>
</evidence>
<dbReference type="EC" id="2.3.1.31" evidence="7"/>
<feature type="binding site" evidence="7">
    <location>
        <position position="248"/>
    </location>
    <ligand>
        <name>substrate</name>
    </ligand>
</feature>
<feature type="site" description="Important for substrate specificity" evidence="7">
    <location>
        <position position="191"/>
    </location>
</feature>
<evidence type="ECO:0000256" key="7">
    <source>
        <dbReference type="HAMAP-Rule" id="MF_00295"/>
    </source>
</evidence>
<keyword evidence="2 7" id="KW-0028">Amino-acid biosynthesis</keyword>
<evidence type="ECO:0000256" key="4">
    <source>
        <dbReference type="ARBA" id="ARBA00023167"/>
    </source>
</evidence>
<comment type="pathway">
    <text evidence="7">Amino-acid biosynthesis; L-methionine biosynthesis via de novo pathway; O-acetyl-L-homoserine from L-homoserine: step 1/1.</text>
</comment>
<feature type="active site" evidence="7">
    <location>
        <position position="236"/>
    </location>
</feature>
<sequence>MPIKILDGLPVKKLLEEEGIFSMDEKRAVKQDIRPLKLLILNLMPKKVETELQLLRLISQSPLQIDIDFLQTQTHEAKHTSQTYLQTFYKTFDDISHHKYDGLVVTGAPVEQLPFEEVDYWQEMTKILDWAQENVTSIVHICWGAQAGLYHYYGIQKVSYQKKLFGVYENTVVERHSLLRGFSDCFYSPQSRYTGINNAQLTGNDFLNVISSNPDLGALMLVSEDNKNIFIFGHLEYDANTLYEEYLRDKEKGLNTDFPENYAHFDDKRFKQIWRSEASLFFQNWINDVYQQTPYDWVL</sequence>
<evidence type="ECO:0000313" key="9">
    <source>
        <dbReference type="EMBL" id="RST95852.1"/>
    </source>
</evidence>
<evidence type="ECO:0000256" key="8">
    <source>
        <dbReference type="PIRSR" id="PIRSR000450-1"/>
    </source>
</evidence>
<comment type="caution">
    <text evidence="9">The sequence shown here is derived from an EMBL/GenBank/DDBJ whole genome shotgun (WGS) entry which is preliminary data.</text>
</comment>
<evidence type="ECO:0000256" key="1">
    <source>
        <dbReference type="ARBA" id="ARBA00022490"/>
    </source>
</evidence>
<keyword evidence="10" id="KW-1185">Reference proteome</keyword>
<dbReference type="EMBL" id="NGJT01000002">
    <property type="protein sequence ID" value="RST95852.1"/>
    <property type="molecule type" value="Genomic_DNA"/>
</dbReference>
<name>A0A429ZQ71_9ENTE</name>
<keyword evidence="1 7" id="KW-0963">Cytoplasm</keyword>
<dbReference type="HAMAP" id="MF_00295">
    <property type="entry name" value="MetA_acyltransf"/>
    <property type="match status" value="1"/>
</dbReference>
<dbReference type="GO" id="GO:0004414">
    <property type="term" value="F:homoserine O-acetyltransferase activity"/>
    <property type="evidence" value="ECO:0007669"/>
    <property type="project" value="UniProtKB-EC"/>
</dbReference>
<feature type="active site" description="Acyl-thioester intermediate" evidence="7 8">
    <location>
        <position position="142"/>
    </location>
</feature>
<dbReference type="CDD" id="cd03131">
    <property type="entry name" value="GATase1_HTS"/>
    <property type="match status" value="1"/>
</dbReference>
<dbReference type="InterPro" id="IPR005697">
    <property type="entry name" value="HST_MetA"/>
</dbReference>
<evidence type="ECO:0000256" key="5">
    <source>
        <dbReference type="ARBA" id="ARBA00023315"/>
    </source>
</evidence>
<keyword evidence="5 7" id="KW-0012">Acyltransferase</keyword>
<reference evidence="9 10" key="1">
    <citation type="submission" date="2017-05" db="EMBL/GenBank/DDBJ databases">
        <title>Vagococcus spp. assemblies.</title>
        <authorList>
            <person name="Gulvik C.A."/>
        </authorList>
    </citation>
    <scope>NUCLEOTIDE SEQUENCE [LARGE SCALE GENOMIC DNA]</scope>
    <source>
        <strain evidence="9 10">SS1994</strain>
    </source>
</reference>
<dbReference type="PANTHER" id="PTHR20919">
    <property type="entry name" value="HOMOSERINE O-SUCCINYLTRANSFERASE"/>
    <property type="match status" value="1"/>
</dbReference>